<dbReference type="AlphaFoldDB" id="A0A1G8CD02"/>
<name>A0A1G8CD02_9FIRM</name>
<dbReference type="STRING" id="1121419.SAMN05443529_11367"/>
<protein>
    <submittedName>
        <fullName evidence="1">Immunity protein 26</fullName>
    </submittedName>
</protein>
<evidence type="ECO:0000313" key="2">
    <source>
        <dbReference type="Proteomes" id="UP000198656"/>
    </source>
</evidence>
<dbReference type="Proteomes" id="UP000198656">
    <property type="component" value="Unassembled WGS sequence"/>
</dbReference>
<gene>
    <name evidence="1" type="ORF">SAMN05443529_11367</name>
</gene>
<dbReference type="Pfam" id="PF15428">
    <property type="entry name" value="Imm26"/>
    <property type="match status" value="1"/>
</dbReference>
<reference evidence="2" key="1">
    <citation type="submission" date="2016-10" db="EMBL/GenBank/DDBJ databases">
        <authorList>
            <person name="Varghese N."/>
            <person name="Submissions S."/>
        </authorList>
    </citation>
    <scope>NUCLEOTIDE SEQUENCE [LARGE SCALE GENOMIC DNA]</scope>
    <source>
        <strain evidence="2">DSM 8344</strain>
    </source>
</reference>
<organism evidence="1 2">
    <name type="scientific">Desulfosporosinus hippei DSM 8344</name>
    <dbReference type="NCBI Taxonomy" id="1121419"/>
    <lineage>
        <taxon>Bacteria</taxon>
        <taxon>Bacillati</taxon>
        <taxon>Bacillota</taxon>
        <taxon>Clostridia</taxon>
        <taxon>Eubacteriales</taxon>
        <taxon>Desulfitobacteriaceae</taxon>
        <taxon>Desulfosporosinus</taxon>
    </lineage>
</organism>
<evidence type="ECO:0000313" key="1">
    <source>
        <dbReference type="EMBL" id="SDH43387.1"/>
    </source>
</evidence>
<accession>A0A1G8CD02</accession>
<proteinExistence type="predicted"/>
<dbReference type="EMBL" id="FNCP01000013">
    <property type="protein sequence ID" value="SDH43387.1"/>
    <property type="molecule type" value="Genomic_DNA"/>
</dbReference>
<sequence length="365" mass="43088">MFELTNEQRKYLGLTLVSSTWDLVKLIPSPHVKQDTFVYYDGNTICKRIIISENTYLEHDLNEETTNSRTELLPKTGRGKIVKLTASTLEKRTPKGMYFSYNGNVTIGKWEANRTFYNSYIEDIKLNTFEDLSCWIKQWISETTISDLYELEEFASLPKKHYKYNVGDYFRLKLNRRLYGYGRILLNYDKMRKEKIKFWDILMGKPLVVKVYHIATTDKNISCEDLRNLKAIPSQFIMDNTFFYGEYEIIGNMPLADNELDFPVMYGKSIDIRDSNKVLLQSGKKYFELNRNKAFYSEFKNNGIGFGINVKLPILSKCIELHNNQPYWEQNNYTTNKDLRNPKFYAERETICKQFGVSEEDIFLR</sequence>
<keyword evidence="2" id="KW-1185">Reference proteome</keyword>
<dbReference type="RefSeq" id="WP_176786149.1">
    <property type="nucleotide sequence ID" value="NZ_FNCP01000013.1"/>
</dbReference>
<dbReference type="InterPro" id="IPR029278">
    <property type="entry name" value="Imm26"/>
</dbReference>